<gene>
    <name evidence="1" type="ORF">DSM3645_27558</name>
</gene>
<evidence type="ECO:0000313" key="2">
    <source>
        <dbReference type="Proteomes" id="UP000004358"/>
    </source>
</evidence>
<proteinExistence type="predicted"/>
<dbReference type="HOGENOM" id="CLU_1692101_0_0_0"/>
<dbReference type="STRING" id="314230.DSM3645_27558"/>
<organism evidence="1 2">
    <name type="scientific">Blastopirellula marina DSM 3645</name>
    <dbReference type="NCBI Taxonomy" id="314230"/>
    <lineage>
        <taxon>Bacteria</taxon>
        <taxon>Pseudomonadati</taxon>
        <taxon>Planctomycetota</taxon>
        <taxon>Planctomycetia</taxon>
        <taxon>Pirellulales</taxon>
        <taxon>Pirellulaceae</taxon>
        <taxon>Blastopirellula</taxon>
    </lineage>
</organism>
<comment type="caution">
    <text evidence="1">The sequence shown here is derived from an EMBL/GenBank/DDBJ whole genome shotgun (WGS) entry which is preliminary data.</text>
</comment>
<name>A3ZX33_9BACT</name>
<dbReference type="Proteomes" id="UP000004358">
    <property type="component" value="Unassembled WGS sequence"/>
</dbReference>
<protein>
    <submittedName>
        <fullName evidence="1">Uncharacterized protein</fullName>
    </submittedName>
</protein>
<sequence length="155" mass="15954">MDDIPIPTIRLHSRSSDVHFANRRFLRNTIRRNLLLRHHLANIRLHLSNRPITIGLGGCYITGFAGGGLADFVIVDRGGDVGGGVLDGGGDCQGFGGPGIGGVVVSGGECGEGVYQGVVVVIDTELGELFIAGSDCFLLGAIGGSPGAVVTSSWP</sequence>
<dbReference type="RefSeq" id="WP_002653404.1">
    <property type="nucleotide sequence ID" value="NZ_CH672376.1"/>
</dbReference>
<accession>A3ZX33</accession>
<reference evidence="1 2" key="1">
    <citation type="submission" date="2006-02" db="EMBL/GenBank/DDBJ databases">
        <authorList>
            <person name="Amann R."/>
            <person name="Ferriera S."/>
            <person name="Johnson J."/>
            <person name="Kravitz S."/>
            <person name="Halpern A."/>
            <person name="Remington K."/>
            <person name="Beeson K."/>
            <person name="Tran B."/>
            <person name="Rogers Y.-H."/>
            <person name="Friedman R."/>
            <person name="Venter J.C."/>
        </authorList>
    </citation>
    <scope>NUCLEOTIDE SEQUENCE [LARGE SCALE GENOMIC DNA]</scope>
    <source>
        <strain evidence="1 2">DSM 3645</strain>
    </source>
</reference>
<evidence type="ECO:0000313" key="1">
    <source>
        <dbReference type="EMBL" id="EAQ78910.1"/>
    </source>
</evidence>
<dbReference type="AlphaFoldDB" id="A3ZX33"/>
<dbReference type="EMBL" id="AANZ01000017">
    <property type="protein sequence ID" value="EAQ78910.1"/>
    <property type="molecule type" value="Genomic_DNA"/>
</dbReference>